<feature type="domain" description="Outer membrane channel protein CpnT-like N-terminal" evidence="1">
    <location>
        <begin position="99"/>
        <end position="217"/>
    </location>
</feature>
<dbReference type="Proteomes" id="UP001168620">
    <property type="component" value="Unassembled WGS sequence"/>
</dbReference>
<proteinExistence type="predicted"/>
<dbReference type="SUPFAM" id="SSF140453">
    <property type="entry name" value="EsxAB dimer-like"/>
    <property type="match status" value="1"/>
</dbReference>
<dbReference type="InterPro" id="IPR057746">
    <property type="entry name" value="CpnT-like_N"/>
</dbReference>
<keyword evidence="3" id="KW-1185">Reference proteome</keyword>
<protein>
    <recommendedName>
        <fullName evidence="1">Outer membrane channel protein CpnT-like N-terminal domain-containing protein</fullName>
    </recommendedName>
</protein>
<evidence type="ECO:0000313" key="3">
    <source>
        <dbReference type="Proteomes" id="UP001168620"/>
    </source>
</evidence>
<reference evidence="2" key="1">
    <citation type="submission" date="2023-06" db="EMBL/GenBank/DDBJ databases">
        <title>Draft genome sequence of Nocardioides sp. SOB77.</title>
        <authorList>
            <person name="Zhang G."/>
        </authorList>
    </citation>
    <scope>NUCLEOTIDE SEQUENCE</scope>
    <source>
        <strain evidence="2">SOB77</strain>
    </source>
</reference>
<organism evidence="2 3">
    <name type="scientific">Nocardioides oceani</name>
    <dbReference type="NCBI Taxonomy" id="3058369"/>
    <lineage>
        <taxon>Bacteria</taxon>
        <taxon>Bacillati</taxon>
        <taxon>Actinomycetota</taxon>
        <taxon>Actinomycetes</taxon>
        <taxon>Propionibacteriales</taxon>
        <taxon>Nocardioidaceae</taxon>
        <taxon>Nocardioides</taxon>
    </lineage>
</organism>
<comment type="caution">
    <text evidence="2">The sequence shown here is derived from an EMBL/GenBank/DDBJ whole genome shotgun (WGS) entry which is preliminary data.</text>
</comment>
<evidence type="ECO:0000313" key="2">
    <source>
        <dbReference type="EMBL" id="MDN4175401.1"/>
    </source>
</evidence>
<sequence length="277" mass="28241">MSELLAVDPSDVLGSPYDNISEGDPSGLVQFHPGADEAVKAGMAFADGDWATGVIALAGSGAEMASMVLDPIATLASSVAGFLLDYMPPLPQMLDALAGNPDLVEAIGDTWVNVAGAIEEAAADMDASLARVLGTWTGQSATTYAAVAGMLVDTLNKAAHTYRCIGSGLQTASGIVEAVRGLTKEIIAELVGALISWAGQVAGTAGIGASWVIPQAVSRISETVRDATKLADALTEAMRLGDTMVEQVTAAIGYLSTFLAQVREGQGQADRAGQDTA</sequence>
<dbReference type="InterPro" id="IPR038332">
    <property type="entry name" value="PPE_sf"/>
</dbReference>
<name>A0ABT8FL40_9ACTN</name>
<dbReference type="RefSeq" id="WP_300954682.1">
    <property type="nucleotide sequence ID" value="NZ_JAUHJQ010000013.1"/>
</dbReference>
<dbReference type="InterPro" id="IPR036689">
    <property type="entry name" value="ESAT-6-like_sf"/>
</dbReference>
<dbReference type="Pfam" id="PF25547">
    <property type="entry name" value="WXG100_2"/>
    <property type="match status" value="1"/>
</dbReference>
<gene>
    <name evidence="2" type="ORF">QWY28_20735</name>
</gene>
<dbReference type="EMBL" id="JAUHJQ010000013">
    <property type="protein sequence ID" value="MDN4175401.1"/>
    <property type="molecule type" value="Genomic_DNA"/>
</dbReference>
<accession>A0ABT8FL40</accession>
<evidence type="ECO:0000259" key="1">
    <source>
        <dbReference type="Pfam" id="PF25547"/>
    </source>
</evidence>
<dbReference type="Gene3D" id="1.20.1260.20">
    <property type="entry name" value="PPE superfamily"/>
    <property type="match status" value="1"/>
</dbReference>